<dbReference type="EMBL" id="BARU01015419">
    <property type="protein sequence ID" value="GAH51677.1"/>
    <property type="molecule type" value="Genomic_DNA"/>
</dbReference>
<protein>
    <submittedName>
        <fullName evidence="1">Uncharacterized protein</fullName>
    </submittedName>
</protein>
<proteinExistence type="predicted"/>
<sequence>SILGMAGDMFISCLKKYAEYLESGGKPEDYDKKKE</sequence>
<feature type="non-terminal residue" evidence="1">
    <location>
        <position position="1"/>
    </location>
</feature>
<dbReference type="AlphaFoldDB" id="X1G345"/>
<reference evidence="1" key="1">
    <citation type="journal article" date="2014" name="Front. Microbiol.">
        <title>High frequency of phylogenetically diverse reductive dehalogenase-homologous genes in deep subseafloor sedimentary metagenomes.</title>
        <authorList>
            <person name="Kawai M."/>
            <person name="Futagami T."/>
            <person name="Toyoda A."/>
            <person name="Takaki Y."/>
            <person name="Nishi S."/>
            <person name="Hori S."/>
            <person name="Arai W."/>
            <person name="Tsubouchi T."/>
            <person name="Morono Y."/>
            <person name="Uchiyama I."/>
            <person name="Ito T."/>
            <person name="Fujiyama A."/>
            <person name="Inagaki F."/>
            <person name="Takami H."/>
        </authorList>
    </citation>
    <scope>NUCLEOTIDE SEQUENCE</scope>
    <source>
        <strain evidence="1">Expedition CK06-06</strain>
    </source>
</reference>
<evidence type="ECO:0000313" key="1">
    <source>
        <dbReference type="EMBL" id="GAH51677.1"/>
    </source>
</evidence>
<accession>X1G345</accession>
<name>X1G345_9ZZZZ</name>
<gene>
    <name evidence="1" type="ORF">S03H2_26522</name>
</gene>
<organism evidence="1">
    <name type="scientific">marine sediment metagenome</name>
    <dbReference type="NCBI Taxonomy" id="412755"/>
    <lineage>
        <taxon>unclassified sequences</taxon>
        <taxon>metagenomes</taxon>
        <taxon>ecological metagenomes</taxon>
    </lineage>
</organism>
<comment type="caution">
    <text evidence="1">The sequence shown here is derived from an EMBL/GenBank/DDBJ whole genome shotgun (WGS) entry which is preliminary data.</text>
</comment>